<proteinExistence type="predicted"/>
<dbReference type="EMBL" id="BOVJ01000228">
    <property type="protein sequence ID" value="GIQ66931.1"/>
    <property type="molecule type" value="Genomic_DNA"/>
</dbReference>
<gene>
    <name evidence="1" type="ORF">PACILC2_54990</name>
</gene>
<protein>
    <submittedName>
        <fullName evidence="1">Uncharacterized protein</fullName>
    </submittedName>
</protein>
<evidence type="ECO:0000313" key="2">
    <source>
        <dbReference type="Proteomes" id="UP000680304"/>
    </source>
</evidence>
<organism evidence="1 2">
    <name type="scientific">Paenibacillus cisolokensis</name>
    <dbReference type="NCBI Taxonomy" id="1658519"/>
    <lineage>
        <taxon>Bacteria</taxon>
        <taxon>Bacillati</taxon>
        <taxon>Bacillota</taxon>
        <taxon>Bacilli</taxon>
        <taxon>Bacillales</taxon>
        <taxon>Paenibacillaceae</taxon>
        <taxon>Paenibacillus</taxon>
    </lineage>
</organism>
<reference evidence="1 2" key="1">
    <citation type="submission" date="2021-04" db="EMBL/GenBank/DDBJ databases">
        <title>Draft genome sequence of Paenibacillus cisolokensis, LC2-13A.</title>
        <authorList>
            <person name="Uke A."/>
            <person name="Chhe C."/>
            <person name="Baramee S."/>
            <person name="Kosugi A."/>
        </authorList>
    </citation>
    <scope>NUCLEOTIDE SEQUENCE [LARGE SCALE GENOMIC DNA]</scope>
    <source>
        <strain evidence="1 2">LC2-13A</strain>
    </source>
</reference>
<evidence type="ECO:0000313" key="1">
    <source>
        <dbReference type="EMBL" id="GIQ66931.1"/>
    </source>
</evidence>
<accession>A0ABQ4NGB2</accession>
<keyword evidence="2" id="KW-1185">Reference proteome</keyword>
<comment type="caution">
    <text evidence="1">The sequence shown here is derived from an EMBL/GenBank/DDBJ whole genome shotgun (WGS) entry which is preliminary data.</text>
</comment>
<sequence length="56" mass="6692">MGHLRFLLIVFIPPLRAVTLEPLFGYSSNLLWFFQSLFERVFSPMDWFRFGMDFAS</sequence>
<name>A0ABQ4NGB2_9BACL</name>
<dbReference type="Proteomes" id="UP000680304">
    <property type="component" value="Unassembled WGS sequence"/>
</dbReference>